<dbReference type="EMBL" id="AOFM01000009">
    <property type="protein sequence ID" value="EME73077.1"/>
    <property type="molecule type" value="Genomic_DNA"/>
</dbReference>
<comment type="caution">
    <text evidence="2">The sequence shown here is derived from an EMBL/GenBank/DDBJ whole genome shotgun (WGS) entry which is preliminary data.</text>
</comment>
<keyword evidence="2" id="KW-0012">Acyltransferase</keyword>
<dbReference type="PANTHER" id="PTHR43792:SF1">
    <property type="entry name" value="N-ACETYLTRANSFERASE DOMAIN-CONTAINING PROTEIN"/>
    <property type="match status" value="1"/>
</dbReference>
<dbReference type="PANTHER" id="PTHR43792">
    <property type="entry name" value="GNAT FAMILY, PUTATIVE (AFU_ORTHOLOGUE AFUA_3G00765)-RELATED-RELATED"/>
    <property type="match status" value="1"/>
</dbReference>
<dbReference type="PATRIC" id="fig|1274524.3.peg.3268"/>
<dbReference type="Pfam" id="PF13302">
    <property type="entry name" value="Acetyltransf_3"/>
    <property type="match status" value="1"/>
</dbReference>
<keyword evidence="2" id="KW-0808">Transferase</keyword>
<evidence type="ECO:0000313" key="3">
    <source>
        <dbReference type="Proteomes" id="UP000011907"/>
    </source>
</evidence>
<dbReference type="SUPFAM" id="SSF55729">
    <property type="entry name" value="Acyl-CoA N-acyltransferases (Nat)"/>
    <property type="match status" value="1"/>
</dbReference>
<sequence>MAKADLHLAKALWGDADVTRYISADGKWTEKEVKDRLLKEIAQYQNHGVQYCPIFEAKQNVFIGCCGLRPYDLENGVYEFGCHLVRSMWGKGYASEAAMAMIDYACKDIKANKLFAGHHPQNSASRKLLERLGFQYTHDEYYPPTGLHHPSYELKQPPAQ</sequence>
<dbReference type="InterPro" id="IPR000182">
    <property type="entry name" value="GNAT_dom"/>
</dbReference>
<dbReference type="Gene3D" id="3.40.630.30">
    <property type="match status" value="1"/>
</dbReference>
<dbReference type="PROSITE" id="PS51186">
    <property type="entry name" value="GNAT"/>
    <property type="match status" value="1"/>
</dbReference>
<organism evidence="2 3">
    <name type="scientific">Bacillus sonorensis L12</name>
    <dbReference type="NCBI Taxonomy" id="1274524"/>
    <lineage>
        <taxon>Bacteria</taxon>
        <taxon>Bacillati</taxon>
        <taxon>Bacillota</taxon>
        <taxon>Bacilli</taxon>
        <taxon>Bacillales</taxon>
        <taxon>Bacillaceae</taxon>
        <taxon>Bacillus</taxon>
    </lineage>
</organism>
<evidence type="ECO:0000259" key="1">
    <source>
        <dbReference type="PROSITE" id="PS51186"/>
    </source>
</evidence>
<name>M5PCP2_9BACI</name>
<dbReference type="STRING" id="1274524.BSONL12_15124"/>
<feature type="domain" description="N-acetyltransferase" evidence="1">
    <location>
        <begin position="1"/>
        <end position="159"/>
    </location>
</feature>
<dbReference type="Proteomes" id="UP000011907">
    <property type="component" value="Unassembled WGS sequence"/>
</dbReference>
<reference evidence="2 3" key="1">
    <citation type="journal article" date="2013" name="Genome Announc.">
        <title>Draft Whole-Genome Sequence of Bacillus sonorensis Strain L12, a Source of Nonribosomal Lipopeptides.</title>
        <authorList>
            <person name="Adimpong D.B."/>
            <person name="Sorensen K.I."/>
            <person name="Nielsen D.S."/>
            <person name="Thorsen L."/>
            <person name="Rasmussen T.B."/>
            <person name="Derkx P.M."/>
            <person name="Jespersen L."/>
        </authorList>
    </citation>
    <scope>NUCLEOTIDE SEQUENCE [LARGE SCALE GENOMIC DNA]</scope>
    <source>
        <strain evidence="2 3">L12</strain>
    </source>
</reference>
<dbReference type="InterPro" id="IPR051531">
    <property type="entry name" value="N-acetyltransferase"/>
</dbReference>
<dbReference type="eggNOG" id="COG1670">
    <property type="taxonomic scope" value="Bacteria"/>
</dbReference>
<dbReference type="InterPro" id="IPR016181">
    <property type="entry name" value="Acyl_CoA_acyltransferase"/>
</dbReference>
<accession>M5PCP2</accession>
<proteinExistence type="predicted"/>
<protein>
    <submittedName>
        <fullName evidence="2">Acyl-CoA N-acyltransferase</fullName>
    </submittedName>
</protein>
<dbReference type="AlphaFoldDB" id="M5PCP2"/>
<evidence type="ECO:0000313" key="2">
    <source>
        <dbReference type="EMBL" id="EME73077.1"/>
    </source>
</evidence>
<gene>
    <name evidence="2" type="ORF">BSONL12_15124</name>
</gene>
<dbReference type="GO" id="GO:0016747">
    <property type="term" value="F:acyltransferase activity, transferring groups other than amino-acyl groups"/>
    <property type="evidence" value="ECO:0007669"/>
    <property type="project" value="InterPro"/>
</dbReference>